<accession>A0A917AKG8</accession>
<gene>
    <name evidence="4" type="ORF">GCM10007140_02690</name>
</gene>
<dbReference type="Proteomes" id="UP000605259">
    <property type="component" value="Unassembled WGS sequence"/>
</dbReference>
<sequence>MEHIFVQATLHQLEVAVKSMYKILDTLQEEEIDIQPIDTRRSLREVLAHTCVADFCLMNEATEEEMTMFYEQNNPRTLVEMKSMLQENMNYVVFLFQSYTEKELTDNTTSYWGVSYSRYEWLVEIVAHFYHHRGQAHQMITEHIRDVRVQLFE</sequence>
<dbReference type="Gene3D" id="1.20.120.450">
    <property type="entry name" value="dinb family like domain"/>
    <property type="match status" value="1"/>
</dbReference>
<evidence type="ECO:0000256" key="3">
    <source>
        <dbReference type="PIRSR" id="PIRSR607837-1"/>
    </source>
</evidence>
<protein>
    <recommendedName>
        <fullName evidence="6">DinB family protein</fullName>
    </recommendedName>
</protein>
<dbReference type="EMBL" id="BMFK01000001">
    <property type="protein sequence ID" value="GGE55807.1"/>
    <property type="molecule type" value="Genomic_DNA"/>
</dbReference>
<dbReference type="SUPFAM" id="SSF109854">
    <property type="entry name" value="DinB/YfiT-like putative metalloenzymes"/>
    <property type="match status" value="1"/>
</dbReference>
<dbReference type="RefSeq" id="WP_188386658.1">
    <property type="nucleotide sequence ID" value="NZ_BMFK01000001.1"/>
</dbReference>
<proteinExistence type="inferred from homology"/>
<dbReference type="InterPro" id="IPR034660">
    <property type="entry name" value="DinB/YfiT-like"/>
</dbReference>
<evidence type="ECO:0000313" key="4">
    <source>
        <dbReference type="EMBL" id="GGE55807.1"/>
    </source>
</evidence>
<evidence type="ECO:0000256" key="2">
    <source>
        <dbReference type="ARBA" id="ARBA00022723"/>
    </source>
</evidence>
<organism evidence="4 5">
    <name type="scientific">Priestia taiwanensis</name>
    <dbReference type="NCBI Taxonomy" id="1347902"/>
    <lineage>
        <taxon>Bacteria</taxon>
        <taxon>Bacillati</taxon>
        <taxon>Bacillota</taxon>
        <taxon>Bacilli</taxon>
        <taxon>Bacillales</taxon>
        <taxon>Bacillaceae</taxon>
        <taxon>Priestia</taxon>
    </lineage>
</organism>
<dbReference type="AlphaFoldDB" id="A0A917AKG8"/>
<keyword evidence="5" id="KW-1185">Reference proteome</keyword>
<comment type="caution">
    <text evidence="4">The sequence shown here is derived from an EMBL/GenBank/DDBJ whole genome shotgun (WGS) entry which is preliminary data.</text>
</comment>
<evidence type="ECO:0000256" key="1">
    <source>
        <dbReference type="ARBA" id="ARBA00008635"/>
    </source>
</evidence>
<dbReference type="GO" id="GO:0046872">
    <property type="term" value="F:metal ion binding"/>
    <property type="evidence" value="ECO:0007669"/>
    <property type="project" value="UniProtKB-KW"/>
</dbReference>
<dbReference type="InterPro" id="IPR007837">
    <property type="entry name" value="DinB"/>
</dbReference>
<reference evidence="4" key="2">
    <citation type="submission" date="2020-09" db="EMBL/GenBank/DDBJ databases">
        <authorList>
            <person name="Sun Q."/>
            <person name="Zhou Y."/>
        </authorList>
    </citation>
    <scope>NUCLEOTIDE SEQUENCE</scope>
    <source>
        <strain evidence="4">CGMCC 1.12698</strain>
    </source>
</reference>
<feature type="binding site" evidence="3">
    <location>
        <position position="132"/>
    </location>
    <ligand>
        <name>a divalent metal cation</name>
        <dbReference type="ChEBI" id="CHEBI:60240"/>
    </ligand>
</feature>
<evidence type="ECO:0000313" key="5">
    <source>
        <dbReference type="Proteomes" id="UP000605259"/>
    </source>
</evidence>
<reference evidence="4" key="1">
    <citation type="journal article" date="2014" name="Int. J. Syst. Evol. Microbiol.">
        <title>Complete genome sequence of Corynebacterium casei LMG S-19264T (=DSM 44701T), isolated from a smear-ripened cheese.</title>
        <authorList>
            <consortium name="US DOE Joint Genome Institute (JGI-PGF)"/>
            <person name="Walter F."/>
            <person name="Albersmeier A."/>
            <person name="Kalinowski J."/>
            <person name="Ruckert C."/>
        </authorList>
    </citation>
    <scope>NUCLEOTIDE SEQUENCE</scope>
    <source>
        <strain evidence="4">CGMCC 1.12698</strain>
    </source>
</reference>
<keyword evidence="2 3" id="KW-0479">Metal-binding</keyword>
<feature type="binding site" evidence="3">
    <location>
        <position position="128"/>
    </location>
    <ligand>
        <name>a divalent metal cation</name>
        <dbReference type="ChEBI" id="CHEBI:60240"/>
    </ligand>
</feature>
<dbReference type="Pfam" id="PF05163">
    <property type="entry name" value="DinB"/>
    <property type="match status" value="1"/>
</dbReference>
<feature type="binding site" evidence="3">
    <location>
        <position position="49"/>
    </location>
    <ligand>
        <name>a divalent metal cation</name>
        <dbReference type="ChEBI" id="CHEBI:60240"/>
    </ligand>
</feature>
<name>A0A917AKG8_9BACI</name>
<comment type="similarity">
    <text evidence="1">Belongs to the DinB family.</text>
</comment>
<evidence type="ECO:0008006" key="6">
    <source>
        <dbReference type="Google" id="ProtNLM"/>
    </source>
</evidence>